<sequence>MGHAVGVGLAAAHDQSFRSEDRLETAMQITTELSIPGRADEVWAVLVDLPSYPRWNPFIRKVDGELAEGAAWKAELTLDGRIFFSVPTVITELTPGTRLTWRGGPPKLMTGTHSFGVTEASGVVTLEQSERFSGALVPVFFPLLKPSLIRRFAEMNRALMSEVVRRRVSERV</sequence>
<dbReference type="InterPro" id="IPR023393">
    <property type="entry name" value="START-like_dom_sf"/>
</dbReference>
<dbReference type="PANTHER" id="PTHR36166:SF1">
    <property type="entry name" value="SRPBCC DOMAIN-CONTAINING PROTEIN"/>
    <property type="match status" value="1"/>
</dbReference>
<dbReference type="Proteomes" id="UP000199048">
    <property type="component" value="Unassembled WGS sequence"/>
</dbReference>
<evidence type="ECO:0008006" key="3">
    <source>
        <dbReference type="Google" id="ProtNLM"/>
    </source>
</evidence>
<evidence type="ECO:0000313" key="2">
    <source>
        <dbReference type="Proteomes" id="UP000199048"/>
    </source>
</evidence>
<dbReference type="Pfam" id="PF10604">
    <property type="entry name" value="Polyketide_cyc2"/>
    <property type="match status" value="1"/>
</dbReference>
<dbReference type="AlphaFoldDB" id="A0A1I4SCX5"/>
<dbReference type="PANTHER" id="PTHR36166">
    <property type="entry name" value="CHROMOSOME 9, WHOLE GENOME SHOTGUN SEQUENCE"/>
    <property type="match status" value="1"/>
</dbReference>
<dbReference type="InterPro" id="IPR019587">
    <property type="entry name" value="Polyketide_cyclase/dehydratase"/>
</dbReference>
<reference evidence="2" key="1">
    <citation type="submission" date="2016-10" db="EMBL/GenBank/DDBJ databases">
        <authorList>
            <person name="Varghese N."/>
            <person name="Submissions S."/>
        </authorList>
    </citation>
    <scope>NUCLEOTIDE SEQUENCE [LARGE SCALE GENOMIC DNA]</scope>
    <source>
        <strain evidence="2">BL36</strain>
    </source>
</reference>
<evidence type="ECO:0000313" key="1">
    <source>
        <dbReference type="EMBL" id="SFM62332.1"/>
    </source>
</evidence>
<organism evidence="1 2">
    <name type="scientific">Methylobacterium pseudosasicola</name>
    <dbReference type="NCBI Taxonomy" id="582667"/>
    <lineage>
        <taxon>Bacteria</taxon>
        <taxon>Pseudomonadati</taxon>
        <taxon>Pseudomonadota</taxon>
        <taxon>Alphaproteobacteria</taxon>
        <taxon>Hyphomicrobiales</taxon>
        <taxon>Methylobacteriaceae</taxon>
        <taxon>Methylobacterium</taxon>
    </lineage>
</organism>
<dbReference type="CDD" id="cd07822">
    <property type="entry name" value="SRPBCC_4"/>
    <property type="match status" value="1"/>
</dbReference>
<dbReference type="Gene3D" id="3.30.530.20">
    <property type="match status" value="1"/>
</dbReference>
<dbReference type="SUPFAM" id="SSF55961">
    <property type="entry name" value="Bet v1-like"/>
    <property type="match status" value="1"/>
</dbReference>
<name>A0A1I4SCX5_9HYPH</name>
<proteinExistence type="predicted"/>
<gene>
    <name evidence="1" type="ORF">SAMN05192568_104156</name>
</gene>
<keyword evidence="2" id="KW-1185">Reference proteome</keyword>
<protein>
    <recommendedName>
        <fullName evidence="3">Polyketide cyclase / dehydrase and lipid transport</fullName>
    </recommendedName>
</protein>
<dbReference type="EMBL" id="FOTK01000041">
    <property type="protein sequence ID" value="SFM62332.1"/>
    <property type="molecule type" value="Genomic_DNA"/>
</dbReference>
<accession>A0A1I4SCX5</accession>